<dbReference type="RefSeq" id="WP_158863394.1">
    <property type="nucleotide sequence ID" value="NZ_CP046401.1"/>
</dbReference>
<evidence type="ECO:0000313" key="3">
    <source>
        <dbReference type="Proteomes" id="UP000428260"/>
    </source>
</evidence>
<feature type="transmembrane region" description="Helical" evidence="1">
    <location>
        <begin position="151"/>
        <end position="175"/>
    </location>
</feature>
<organism evidence="2 3">
    <name type="scientific">Maribellus comscasis</name>
    <dbReference type="NCBI Taxonomy" id="2681766"/>
    <lineage>
        <taxon>Bacteria</taxon>
        <taxon>Pseudomonadati</taxon>
        <taxon>Bacteroidota</taxon>
        <taxon>Bacteroidia</taxon>
        <taxon>Marinilabiliales</taxon>
        <taxon>Prolixibacteraceae</taxon>
        <taxon>Maribellus</taxon>
    </lineage>
</organism>
<proteinExistence type="predicted"/>
<dbReference type="AlphaFoldDB" id="A0A6I6JPB2"/>
<name>A0A6I6JPB2_9BACT</name>
<accession>A0A6I6JPB2</accession>
<dbReference type="EMBL" id="CP046401">
    <property type="protein sequence ID" value="QGY42850.1"/>
    <property type="molecule type" value="Genomic_DNA"/>
</dbReference>
<dbReference type="Proteomes" id="UP000428260">
    <property type="component" value="Chromosome"/>
</dbReference>
<keyword evidence="1" id="KW-1133">Transmembrane helix</keyword>
<keyword evidence="1" id="KW-0812">Transmembrane</keyword>
<keyword evidence="3" id="KW-1185">Reference proteome</keyword>
<evidence type="ECO:0000256" key="1">
    <source>
        <dbReference type="SAM" id="Phobius"/>
    </source>
</evidence>
<reference evidence="2 3" key="1">
    <citation type="submission" date="2019-11" db="EMBL/GenBank/DDBJ databases">
        <authorList>
            <person name="Zheng R.K."/>
            <person name="Sun C.M."/>
        </authorList>
    </citation>
    <scope>NUCLEOTIDE SEQUENCE [LARGE SCALE GENOMIC DNA]</scope>
    <source>
        <strain evidence="2 3">WC007</strain>
    </source>
</reference>
<keyword evidence="1" id="KW-0472">Membrane</keyword>
<gene>
    <name evidence="2" type="ORF">GM418_04025</name>
</gene>
<feature type="transmembrane region" description="Helical" evidence="1">
    <location>
        <begin position="64"/>
        <end position="87"/>
    </location>
</feature>
<feature type="transmembrane region" description="Helical" evidence="1">
    <location>
        <begin position="12"/>
        <end position="30"/>
    </location>
</feature>
<protein>
    <submittedName>
        <fullName evidence="2">Uncharacterized protein</fullName>
    </submittedName>
</protein>
<feature type="transmembrane region" description="Helical" evidence="1">
    <location>
        <begin position="187"/>
        <end position="209"/>
    </location>
</feature>
<dbReference type="KEGG" id="mcos:GM418_04025"/>
<evidence type="ECO:0000313" key="2">
    <source>
        <dbReference type="EMBL" id="QGY42850.1"/>
    </source>
</evidence>
<sequence length="213" mass="23611">MTYFNKKTRITASAMGVLLGLAGIVNHGVFEILQGFTPTNGFYIEAIGEAHRFWLYGTEGAFTIIHNFLITGIFAVLAGLAIIVWSLKYIHTKHGTTIFLLLTVLLILVGGGIGFIIVFIPTWAFASQINKALGWWKKIFPFGLRKILSSFWIFSLAAAMISWLIVMELGIFGYIPGQNNPDIILDTVFILLFSSAFLTCISFICAYSGDINR</sequence>
<feature type="transmembrane region" description="Helical" evidence="1">
    <location>
        <begin position="99"/>
        <end position="126"/>
    </location>
</feature>